<comment type="caution">
    <text evidence="5">The sequence shown here is derived from an EMBL/GenBank/DDBJ whole genome shotgun (WGS) entry which is preliminary data.</text>
</comment>
<dbReference type="InterPro" id="IPR016156">
    <property type="entry name" value="FAD/NAD-linked_Rdtase_dimer_sf"/>
</dbReference>
<dbReference type="Proteomes" id="UP000612893">
    <property type="component" value="Unassembled WGS sequence"/>
</dbReference>
<accession>A0A934NBW4</accession>
<dbReference type="PANTHER" id="PTHR43429">
    <property type="entry name" value="PYRIDINE NUCLEOTIDE-DISULFIDE OXIDOREDUCTASE DOMAIN-CONTAINING"/>
    <property type="match status" value="1"/>
</dbReference>
<organism evidence="5 6">
    <name type="scientific">Candidatus Nephthysia bennettiae</name>
    <dbReference type="NCBI Taxonomy" id="3127016"/>
    <lineage>
        <taxon>Bacteria</taxon>
        <taxon>Bacillati</taxon>
        <taxon>Candidatus Dormiibacterota</taxon>
        <taxon>Candidatus Dormibacteria</taxon>
        <taxon>Candidatus Dormibacterales</taxon>
        <taxon>Candidatus Dormibacteraceae</taxon>
        <taxon>Candidatus Nephthysia</taxon>
    </lineage>
</organism>
<evidence type="ECO:0000256" key="2">
    <source>
        <dbReference type="ARBA" id="ARBA00022630"/>
    </source>
</evidence>
<keyword evidence="2" id="KW-0285">Flavoprotein</keyword>
<dbReference type="Gene3D" id="3.30.390.30">
    <property type="match status" value="1"/>
</dbReference>
<evidence type="ECO:0000259" key="4">
    <source>
        <dbReference type="Pfam" id="PF07992"/>
    </source>
</evidence>
<evidence type="ECO:0000256" key="1">
    <source>
        <dbReference type="ARBA" id="ARBA00001974"/>
    </source>
</evidence>
<comment type="cofactor">
    <cofactor evidence="1">
        <name>FAD</name>
        <dbReference type="ChEBI" id="CHEBI:57692"/>
    </cofactor>
</comment>
<dbReference type="AlphaFoldDB" id="A0A934NBW4"/>
<dbReference type="Pfam" id="PF07992">
    <property type="entry name" value="Pyr_redox_2"/>
    <property type="match status" value="1"/>
</dbReference>
<dbReference type="EMBL" id="JAEKNR010000020">
    <property type="protein sequence ID" value="MBJ7596737.1"/>
    <property type="molecule type" value="Genomic_DNA"/>
</dbReference>
<evidence type="ECO:0000256" key="3">
    <source>
        <dbReference type="ARBA" id="ARBA00022827"/>
    </source>
</evidence>
<evidence type="ECO:0000313" key="6">
    <source>
        <dbReference type="Proteomes" id="UP000612893"/>
    </source>
</evidence>
<dbReference type="RefSeq" id="WP_338198566.1">
    <property type="nucleotide sequence ID" value="NZ_JAEKNR010000020.1"/>
</dbReference>
<dbReference type="InterPro" id="IPR050260">
    <property type="entry name" value="FAD-bd_OxRdtase"/>
</dbReference>
<dbReference type="InterPro" id="IPR023753">
    <property type="entry name" value="FAD/NAD-binding_dom"/>
</dbReference>
<sequence>MSRRYIVLGNGIAGQTCAEELRRNDADCSIVMIAAERHPLYNRVALPRYLRGQMRQEKVLMRTVEDYEKKGLEIHFETWATEIDPQARVVRTNRGQEFPYDALLVATGGRPKPPPWPGTDQVDDVLGFQTLDDTNAIIEKADASRRVLVMGGSFIGYELAEGIAYRKRAQVTWIMRGPWFLRYVLDAEGGQLCRKLGEKAGVEFVCNDEIMRFSRCNGHYQGETLNGHRVEFDMLTYGVGLDYYVEPAQGTGVETRRGIVTDSRLRTSVPDVYAAGDIAVFFDAMVGKHNQMGTWDNALAHGKVAAHNMAGEDEEFFDVPTYTTTMFGSTMAVMGVTPDVQPDLQSVRTFSYEEGFFRKLFFHDDRLVGAIMIGPPKGRKKLIEIMHSRQRIERPREELLDPTNLA</sequence>
<dbReference type="GO" id="GO:0016491">
    <property type="term" value="F:oxidoreductase activity"/>
    <property type="evidence" value="ECO:0007669"/>
    <property type="project" value="InterPro"/>
</dbReference>
<dbReference type="SUPFAM" id="SSF51905">
    <property type="entry name" value="FAD/NAD(P)-binding domain"/>
    <property type="match status" value="2"/>
</dbReference>
<dbReference type="PANTHER" id="PTHR43429:SF3">
    <property type="entry name" value="NITRITE REDUCTASE [NAD(P)H]"/>
    <property type="match status" value="1"/>
</dbReference>
<dbReference type="PRINTS" id="PR00368">
    <property type="entry name" value="FADPNR"/>
</dbReference>
<proteinExistence type="predicted"/>
<dbReference type="InterPro" id="IPR036188">
    <property type="entry name" value="FAD/NAD-bd_sf"/>
</dbReference>
<name>A0A934NBW4_9BACT</name>
<dbReference type="PRINTS" id="PR00469">
    <property type="entry name" value="PNDRDTASEII"/>
</dbReference>
<keyword evidence="6" id="KW-1185">Reference proteome</keyword>
<feature type="domain" description="FAD/NAD(P)-binding" evidence="4">
    <location>
        <begin position="4"/>
        <end position="302"/>
    </location>
</feature>
<evidence type="ECO:0000313" key="5">
    <source>
        <dbReference type="EMBL" id="MBJ7596737.1"/>
    </source>
</evidence>
<keyword evidence="3" id="KW-0274">FAD</keyword>
<gene>
    <name evidence="5" type="ORF">JF922_01435</name>
</gene>
<dbReference type="Gene3D" id="3.50.50.60">
    <property type="entry name" value="FAD/NAD(P)-binding domain"/>
    <property type="match status" value="2"/>
</dbReference>
<reference evidence="5" key="1">
    <citation type="submission" date="2020-10" db="EMBL/GenBank/DDBJ databases">
        <title>Ca. Dormibacterota MAGs.</title>
        <authorList>
            <person name="Montgomery K."/>
        </authorList>
    </citation>
    <scope>NUCLEOTIDE SEQUENCE [LARGE SCALE GENOMIC DNA]</scope>
    <source>
        <strain evidence="5">SC8812_S17_10</strain>
    </source>
</reference>
<protein>
    <submittedName>
        <fullName evidence="5">NAD(P)/FAD-dependent oxidoreductase</fullName>
    </submittedName>
</protein>